<comment type="caution">
    <text evidence="1">The sequence shown here is derived from an EMBL/GenBank/DDBJ whole genome shotgun (WGS) entry which is preliminary data.</text>
</comment>
<dbReference type="EMBL" id="CAJVQB010123189">
    <property type="protein sequence ID" value="CAG8853360.1"/>
    <property type="molecule type" value="Genomic_DNA"/>
</dbReference>
<evidence type="ECO:0000313" key="1">
    <source>
        <dbReference type="EMBL" id="CAG8853360.1"/>
    </source>
</evidence>
<feature type="non-terminal residue" evidence="1">
    <location>
        <position position="120"/>
    </location>
</feature>
<name>A0ABN7XF22_GIGMA</name>
<sequence>MLTLQEGKKLFSDFVKDTKNNQHYTCEDITLFQFLVFCRKKCVLYVKDRKTLYMVYTEQLETIIKENTVRSSWNKRFTKSELKSIKEDLPKDQKHKDLSLLFAQKLKIESMGIVSVKNYK</sequence>
<proteinExistence type="predicted"/>
<protein>
    <submittedName>
        <fullName evidence="1">14490_t:CDS:1</fullName>
    </submittedName>
</protein>
<organism evidence="1 2">
    <name type="scientific">Gigaspora margarita</name>
    <dbReference type="NCBI Taxonomy" id="4874"/>
    <lineage>
        <taxon>Eukaryota</taxon>
        <taxon>Fungi</taxon>
        <taxon>Fungi incertae sedis</taxon>
        <taxon>Mucoromycota</taxon>
        <taxon>Glomeromycotina</taxon>
        <taxon>Glomeromycetes</taxon>
        <taxon>Diversisporales</taxon>
        <taxon>Gigasporaceae</taxon>
        <taxon>Gigaspora</taxon>
    </lineage>
</organism>
<keyword evidence="2" id="KW-1185">Reference proteome</keyword>
<gene>
    <name evidence="1" type="ORF">GMARGA_LOCUS42181</name>
</gene>
<dbReference type="Proteomes" id="UP000789901">
    <property type="component" value="Unassembled WGS sequence"/>
</dbReference>
<evidence type="ECO:0000313" key="2">
    <source>
        <dbReference type="Proteomes" id="UP000789901"/>
    </source>
</evidence>
<reference evidence="1 2" key="1">
    <citation type="submission" date="2021-06" db="EMBL/GenBank/DDBJ databases">
        <authorList>
            <person name="Kallberg Y."/>
            <person name="Tangrot J."/>
            <person name="Rosling A."/>
        </authorList>
    </citation>
    <scope>NUCLEOTIDE SEQUENCE [LARGE SCALE GENOMIC DNA]</scope>
    <source>
        <strain evidence="1 2">120-4 pot B 10/14</strain>
    </source>
</reference>
<accession>A0ABN7XF22</accession>